<gene>
    <name evidence="1" type="ORF">CSCA_1044</name>
</gene>
<dbReference type="EMBL" id="CP009933">
    <property type="protein sequence ID" value="AKA68169.1"/>
    <property type="molecule type" value="Genomic_DNA"/>
</dbReference>
<dbReference type="HOGENOM" id="CLU_066400_0_0_9"/>
<evidence type="ECO:0000313" key="1">
    <source>
        <dbReference type="EMBL" id="AKA68169.1"/>
    </source>
</evidence>
<dbReference type="PRINTS" id="PR00420">
    <property type="entry name" value="RNGMNOXGNASE"/>
</dbReference>
<dbReference type="Gene3D" id="3.50.50.60">
    <property type="entry name" value="FAD/NAD(P)-binding domain"/>
    <property type="match status" value="2"/>
</dbReference>
<sequence length="371" mass="42611">MEVAIMGAGMSGLSCAITLEKHGVKPTIFEKRNCVGDRFVNGESTFSILNRPIKDEIKYIKENYDIRLKPIDMVNKLVVHSKSKVGCIDGTIGYVNIRGRHENSYECQLERQVKSKINFNSTYEYEQLCKEFEYVILATGDGAYACKLGNYRCDLTCTIKGATVEGKFLTNIAHVWFNYDLIPKGYAWLIPFSENEANLVIAYPDYPNNIKLDINTMWETFYNMACRDLDENFRITDRFEITRYMMGICDKPIIENTYFVGNCFGTISPGLGFGQINSVLTGIYSAYDLCNLDKYEKLVKPLFKNYDNSINLRRFLENLSDDNIDLITKNLDSKILDKLINKIISNESKVEVLKILTPAMKMWNSYKNEKL</sequence>
<reference evidence="1 2" key="1">
    <citation type="journal article" date="2015" name="J. Biotechnol.">
        <title>Complete genome sequence of a malodorant-producing acetogen, Clostridium scatologenes ATCC 25775(T).</title>
        <authorList>
            <person name="Zhu Z."/>
            <person name="Guo T."/>
            <person name="Zheng H."/>
            <person name="Song T."/>
            <person name="Ouyang P."/>
            <person name="Xie J."/>
        </authorList>
    </citation>
    <scope>NUCLEOTIDE SEQUENCE [LARGE SCALE GENOMIC DNA]</scope>
    <source>
        <strain evidence="1 2">ATCC 25775</strain>
    </source>
</reference>
<dbReference type="InterPro" id="IPR036188">
    <property type="entry name" value="FAD/NAD-bd_sf"/>
</dbReference>
<evidence type="ECO:0000313" key="2">
    <source>
        <dbReference type="Proteomes" id="UP000033115"/>
    </source>
</evidence>
<accession>A0A0E3M8C4</accession>
<name>A0A0E3M8C4_CLOSL</name>
<dbReference type="RefSeq" id="WP_029159659.1">
    <property type="nucleotide sequence ID" value="NZ_CP009933.1"/>
</dbReference>
<dbReference type="KEGG" id="csq:CSCA_1044"/>
<dbReference type="Pfam" id="PF13450">
    <property type="entry name" value="NAD_binding_8"/>
    <property type="match status" value="1"/>
</dbReference>
<dbReference type="SUPFAM" id="SSF51905">
    <property type="entry name" value="FAD/NAD(P)-binding domain"/>
    <property type="match status" value="1"/>
</dbReference>
<proteinExistence type="predicted"/>
<keyword evidence="2" id="KW-1185">Reference proteome</keyword>
<dbReference type="AlphaFoldDB" id="A0A0E3M8C4"/>
<dbReference type="Proteomes" id="UP000033115">
    <property type="component" value="Chromosome"/>
</dbReference>
<dbReference type="STRING" id="1548.CSCA_1044"/>
<dbReference type="Gene3D" id="3.30.9.10">
    <property type="entry name" value="D-Amino Acid Oxidase, subunit A, domain 2"/>
    <property type="match status" value="1"/>
</dbReference>
<organism evidence="1 2">
    <name type="scientific">Clostridium scatologenes</name>
    <dbReference type="NCBI Taxonomy" id="1548"/>
    <lineage>
        <taxon>Bacteria</taxon>
        <taxon>Bacillati</taxon>
        <taxon>Bacillota</taxon>
        <taxon>Clostridia</taxon>
        <taxon>Eubacteriales</taxon>
        <taxon>Clostridiaceae</taxon>
        <taxon>Clostridium</taxon>
    </lineage>
</organism>
<protein>
    <submittedName>
        <fullName evidence="1">FAD dependent dehydrogenase</fullName>
    </submittedName>
</protein>